<dbReference type="InterPro" id="IPR029044">
    <property type="entry name" value="Nucleotide-diphossugar_trans"/>
</dbReference>
<reference evidence="1 2" key="1">
    <citation type="submission" date="2020-08" db="EMBL/GenBank/DDBJ databases">
        <title>Genomic Encyclopedia of Type Strains, Phase IV (KMG-IV): sequencing the most valuable type-strain genomes for metagenomic binning, comparative biology and taxonomic classification.</title>
        <authorList>
            <person name="Goeker M."/>
        </authorList>
    </citation>
    <scope>NUCLEOTIDE SEQUENCE [LARGE SCALE GENOMIC DNA]</scope>
    <source>
        <strain evidence="1 2">DSM 28570</strain>
    </source>
</reference>
<dbReference type="RefSeq" id="WP_183350190.1">
    <property type="nucleotide sequence ID" value="NZ_JACHEO010000007.1"/>
</dbReference>
<organism evidence="1 2">
    <name type="scientific">Desulfoprunum benzoelyticum</name>
    <dbReference type="NCBI Taxonomy" id="1506996"/>
    <lineage>
        <taxon>Bacteria</taxon>
        <taxon>Pseudomonadati</taxon>
        <taxon>Thermodesulfobacteriota</taxon>
        <taxon>Desulfobulbia</taxon>
        <taxon>Desulfobulbales</taxon>
        <taxon>Desulfobulbaceae</taxon>
        <taxon>Desulfoprunum</taxon>
    </lineage>
</organism>
<evidence type="ECO:0000313" key="2">
    <source>
        <dbReference type="Proteomes" id="UP000539642"/>
    </source>
</evidence>
<evidence type="ECO:0000313" key="1">
    <source>
        <dbReference type="EMBL" id="MBB5347934.1"/>
    </source>
</evidence>
<comment type="caution">
    <text evidence="1">The sequence shown here is derived from an EMBL/GenBank/DDBJ whole genome shotgun (WGS) entry which is preliminary data.</text>
</comment>
<dbReference type="Proteomes" id="UP000539642">
    <property type="component" value="Unassembled WGS sequence"/>
</dbReference>
<proteinExistence type="predicted"/>
<sequence length="112" mass="12357">MAPQTKGKRIRKAAATVAEYLVFVDADTRIEPALLTRALHLLRDERCFGVGAVVRFEGETSAVGRLAIDLSIDEGTPTSVRLWFASPLNPPSIQRPNPDGNYMMMWSPGKPF</sequence>
<dbReference type="AlphaFoldDB" id="A0A840UWX2"/>
<keyword evidence="2" id="KW-1185">Reference proteome</keyword>
<protein>
    <submittedName>
        <fullName evidence="1">Cellulose synthase/poly-beta-1,6-N-acetylglucosamine synthase-like glycosyltransferase</fullName>
    </submittedName>
</protein>
<dbReference type="EMBL" id="JACHEO010000007">
    <property type="protein sequence ID" value="MBB5347934.1"/>
    <property type="molecule type" value="Genomic_DNA"/>
</dbReference>
<keyword evidence="1" id="KW-0808">Transferase</keyword>
<accession>A0A840UWX2</accession>
<gene>
    <name evidence="1" type="ORF">HNQ81_001663</name>
</gene>
<name>A0A840UWX2_9BACT</name>
<dbReference type="SUPFAM" id="SSF53448">
    <property type="entry name" value="Nucleotide-diphospho-sugar transferases"/>
    <property type="match status" value="1"/>
</dbReference>
<dbReference type="GO" id="GO:0016740">
    <property type="term" value="F:transferase activity"/>
    <property type="evidence" value="ECO:0007669"/>
    <property type="project" value="UniProtKB-KW"/>
</dbReference>